<dbReference type="InterPro" id="IPR006976">
    <property type="entry name" value="VanZ-like"/>
</dbReference>
<dbReference type="Pfam" id="PF04892">
    <property type="entry name" value="VanZ"/>
    <property type="match status" value="1"/>
</dbReference>
<dbReference type="PANTHER" id="PTHR36834:SF2">
    <property type="entry name" value="MEMBRANE PROTEIN"/>
    <property type="match status" value="1"/>
</dbReference>
<keyword evidence="1" id="KW-0472">Membrane</keyword>
<feature type="transmembrane region" description="Helical" evidence="1">
    <location>
        <begin position="151"/>
        <end position="169"/>
    </location>
</feature>
<name>D5AIP9_STRGZ</name>
<dbReference type="Proteomes" id="UP000002359">
    <property type="component" value="Chromosome"/>
</dbReference>
<protein>
    <submittedName>
        <fullName evidence="3">VanZ-like protein</fullName>
    </submittedName>
</protein>
<keyword evidence="1" id="KW-0812">Transmembrane</keyword>
<feature type="domain" description="VanZ-like" evidence="2">
    <location>
        <begin position="19"/>
        <end position="139"/>
    </location>
</feature>
<accession>D5AIP9</accession>
<evidence type="ECO:0000259" key="2">
    <source>
        <dbReference type="Pfam" id="PF04892"/>
    </source>
</evidence>
<evidence type="ECO:0000313" key="4">
    <source>
        <dbReference type="Proteomes" id="UP000002359"/>
    </source>
</evidence>
<evidence type="ECO:0000256" key="1">
    <source>
        <dbReference type="SAM" id="Phobius"/>
    </source>
</evidence>
<dbReference type="PATRIC" id="fig|423211.3.peg.1239"/>
<dbReference type="PANTHER" id="PTHR36834">
    <property type="entry name" value="MEMBRANE PROTEIN-RELATED"/>
    <property type="match status" value="1"/>
</dbReference>
<dbReference type="EMBL" id="CP000837">
    <property type="protein sequence ID" value="ADE31714.1"/>
    <property type="molecule type" value="Genomic_DNA"/>
</dbReference>
<evidence type="ECO:0000313" key="3">
    <source>
        <dbReference type="EMBL" id="ADE31714.1"/>
    </source>
</evidence>
<organism evidence="3 4">
    <name type="scientific">Streptococcus suis (strain GZ1)</name>
    <dbReference type="NCBI Taxonomy" id="423211"/>
    <lineage>
        <taxon>Bacteria</taxon>
        <taxon>Bacillati</taxon>
        <taxon>Bacillota</taxon>
        <taxon>Bacilli</taxon>
        <taxon>Lactobacillales</taxon>
        <taxon>Streptococcaceae</taxon>
        <taxon>Streptococcus</taxon>
    </lineage>
</organism>
<dbReference type="KEGG" id="ssw:SSGZ1_1257"/>
<dbReference type="AlphaFoldDB" id="D5AIP9"/>
<gene>
    <name evidence="3" type="ordered locus">SSGZ1_1257</name>
</gene>
<feature type="transmembrane region" description="Helical" evidence="1">
    <location>
        <begin position="68"/>
        <end position="86"/>
    </location>
</feature>
<proteinExistence type="predicted"/>
<keyword evidence="1" id="KW-1133">Transmembrane helix</keyword>
<feature type="transmembrane region" description="Helical" evidence="1">
    <location>
        <begin position="95"/>
        <end position="116"/>
    </location>
</feature>
<feature type="transmembrane region" description="Helical" evidence="1">
    <location>
        <begin position="122"/>
        <end position="139"/>
    </location>
</feature>
<feature type="transmembrane region" description="Helical" evidence="1">
    <location>
        <begin position="14"/>
        <end position="31"/>
    </location>
</feature>
<reference evidence="3 4" key="1">
    <citation type="journal article" date="2009" name="J. Infect. Dis.">
        <title>Clinical, experimental, and genomic differences between intermediately pathogenic, highly pathogenic, and epidemic Streptococcus suis.</title>
        <authorList>
            <person name="Ye C."/>
            <person name="Zheng H."/>
            <person name="Zhang J."/>
            <person name="Jing H."/>
            <person name="Wang L."/>
            <person name="Xiong Y."/>
            <person name="Wang W."/>
            <person name="Zhou Z."/>
            <person name="Sun Q."/>
            <person name="Luo X."/>
            <person name="Du H."/>
            <person name="Gottschalk M."/>
            <person name="Xu J."/>
        </authorList>
    </citation>
    <scope>NUCLEOTIDE SEQUENCE [LARGE SCALE GENOMIC DNA]</scope>
    <source>
        <strain evidence="3 4">GZ1</strain>
    </source>
</reference>
<sequence>MLVERRISMQTKKMSMFLFFAYLLLLTWMIIFKMDLSIVYGRYGYASINLIPFAGTAVYDGVLDFPEILFNIVSFIPFGIYMEMLFRKASWVTNLCLIMLVSLCFEVLQYLLLLGVADITDLLANGLGGAIGINIMYVLTSIWREKAYVRMNIFCFVLTFFVILITYLAM</sequence>
<feature type="transmembrane region" description="Helical" evidence="1">
    <location>
        <begin position="43"/>
        <end position="62"/>
    </location>
</feature>
<dbReference type="HOGENOM" id="CLU_077618_7_1_9"/>
<dbReference type="InterPro" id="IPR053150">
    <property type="entry name" value="Teicoplanin_resist-assoc"/>
</dbReference>